<feature type="region of interest" description="Disordered" evidence="1">
    <location>
        <begin position="202"/>
        <end position="240"/>
    </location>
</feature>
<sequence>MTAPKGSRDLRPAARAFLSPEAAVTLHDAAAEPLTLEHDTVQNLFALGVQLAARDRRRRTTNKPRLTLEGHAQFLVGHVDLGRKRGLRAVRDGLEHCIGAFAGEQLQTATAEPDASHSPHRSGRDPASTDPMPEPAGLIDGGLYVERSRAGDNFDAIVDLALGEGIVVLTRHGAPQLVLLAWEEHCLQRERDAQLRAAYWSAVRTGERPSQPPDPTAAPPGAGPAAPQPDTDEVGSGHDR</sequence>
<gene>
    <name evidence="2" type="ORF">CTKZ_08510</name>
</gene>
<dbReference type="AlphaFoldDB" id="A0A401UX82"/>
<comment type="caution">
    <text evidence="2">The sequence shown here is derived from an EMBL/GenBank/DDBJ whole genome shotgun (WGS) entry which is preliminary data.</text>
</comment>
<organism evidence="2 3">
    <name type="scientific">Cellulomonas algicola</name>
    <dbReference type="NCBI Taxonomy" id="2071633"/>
    <lineage>
        <taxon>Bacteria</taxon>
        <taxon>Bacillati</taxon>
        <taxon>Actinomycetota</taxon>
        <taxon>Actinomycetes</taxon>
        <taxon>Micrococcales</taxon>
        <taxon>Cellulomonadaceae</taxon>
        <taxon>Cellulomonas</taxon>
    </lineage>
</organism>
<feature type="compositionally biased region" description="Pro residues" evidence="1">
    <location>
        <begin position="210"/>
        <end position="222"/>
    </location>
</feature>
<dbReference type="RefSeq" id="WP_124341827.1">
    <property type="nucleotide sequence ID" value="NZ_BHYL01000059.1"/>
</dbReference>
<reference evidence="2 3" key="1">
    <citation type="submission" date="2018-11" db="EMBL/GenBank/DDBJ databases">
        <title>Draft genome sequence of Cellulomonas takizawaensis strain TKZ-21.</title>
        <authorList>
            <person name="Yamamura H."/>
            <person name="Hayashi T."/>
            <person name="Hamada M."/>
            <person name="Serisawa Y."/>
            <person name="Matsuyama K."/>
            <person name="Nakagawa Y."/>
            <person name="Otoguro M."/>
            <person name="Yanagida F."/>
            <person name="Hayakawa M."/>
        </authorList>
    </citation>
    <scope>NUCLEOTIDE SEQUENCE [LARGE SCALE GENOMIC DNA]</scope>
    <source>
        <strain evidence="2 3">TKZ-21</strain>
    </source>
</reference>
<dbReference type="Proteomes" id="UP000288246">
    <property type="component" value="Unassembled WGS sequence"/>
</dbReference>
<dbReference type="EMBL" id="BHYL01000059">
    <property type="protein sequence ID" value="GCD19289.1"/>
    <property type="molecule type" value="Genomic_DNA"/>
</dbReference>
<evidence type="ECO:0000256" key="1">
    <source>
        <dbReference type="SAM" id="MobiDB-lite"/>
    </source>
</evidence>
<keyword evidence="3" id="KW-1185">Reference proteome</keyword>
<accession>A0A401UX82</accession>
<evidence type="ECO:0000313" key="2">
    <source>
        <dbReference type="EMBL" id="GCD19289.1"/>
    </source>
</evidence>
<dbReference type="OrthoDB" id="9894347at2"/>
<evidence type="ECO:0008006" key="4">
    <source>
        <dbReference type="Google" id="ProtNLM"/>
    </source>
</evidence>
<evidence type="ECO:0000313" key="3">
    <source>
        <dbReference type="Proteomes" id="UP000288246"/>
    </source>
</evidence>
<name>A0A401UX82_9CELL</name>
<proteinExistence type="predicted"/>
<protein>
    <recommendedName>
        <fullName evidence="4">Prevent-host-death family protein</fullName>
    </recommendedName>
</protein>
<feature type="region of interest" description="Disordered" evidence="1">
    <location>
        <begin position="108"/>
        <end position="139"/>
    </location>
</feature>